<name>A0A6I9VMF8_9HYME</name>
<protein>
    <submittedName>
        <fullName evidence="3">Uncharacterized protein LOC105422120 isoform X4</fullName>
    </submittedName>
</protein>
<feature type="region of interest" description="Disordered" evidence="1">
    <location>
        <begin position="1"/>
        <end position="34"/>
    </location>
</feature>
<organism evidence="2 3">
    <name type="scientific">Pogonomyrmex barbatus</name>
    <name type="common">red harvester ant</name>
    <dbReference type="NCBI Taxonomy" id="144034"/>
    <lineage>
        <taxon>Eukaryota</taxon>
        <taxon>Metazoa</taxon>
        <taxon>Ecdysozoa</taxon>
        <taxon>Arthropoda</taxon>
        <taxon>Hexapoda</taxon>
        <taxon>Insecta</taxon>
        <taxon>Pterygota</taxon>
        <taxon>Neoptera</taxon>
        <taxon>Endopterygota</taxon>
        <taxon>Hymenoptera</taxon>
        <taxon>Apocrita</taxon>
        <taxon>Aculeata</taxon>
        <taxon>Formicoidea</taxon>
        <taxon>Formicidae</taxon>
        <taxon>Myrmicinae</taxon>
        <taxon>Pogonomyrmex</taxon>
    </lineage>
</organism>
<evidence type="ECO:0000256" key="1">
    <source>
        <dbReference type="SAM" id="MobiDB-lite"/>
    </source>
</evidence>
<dbReference type="GeneID" id="105422120"/>
<keyword evidence="2" id="KW-1185">Reference proteome</keyword>
<dbReference type="AlphaFoldDB" id="A0A6I9VMF8"/>
<accession>A0A6I9VMF8</accession>
<dbReference type="RefSeq" id="XP_011629673.1">
    <property type="nucleotide sequence ID" value="XM_011631371.2"/>
</dbReference>
<evidence type="ECO:0000313" key="2">
    <source>
        <dbReference type="Proteomes" id="UP000504615"/>
    </source>
</evidence>
<feature type="compositionally biased region" description="Basic and acidic residues" evidence="1">
    <location>
        <begin position="1"/>
        <end position="11"/>
    </location>
</feature>
<sequence length="60" mass="6606">MTACSRRDLSHARTNVPAESRKRRGRKEHTAAADDALRVSSSSILVLQAVFEGKVEINVN</sequence>
<dbReference type="Proteomes" id="UP000504615">
    <property type="component" value="Unplaced"/>
</dbReference>
<reference evidence="3" key="1">
    <citation type="submission" date="2025-08" db="UniProtKB">
        <authorList>
            <consortium name="RefSeq"/>
        </authorList>
    </citation>
    <scope>IDENTIFICATION</scope>
</reference>
<proteinExistence type="predicted"/>
<evidence type="ECO:0000313" key="3">
    <source>
        <dbReference type="RefSeq" id="XP_011629673.1"/>
    </source>
</evidence>
<gene>
    <name evidence="3" type="primary">LOC105422120</name>
</gene>